<evidence type="ECO:0000259" key="3">
    <source>
        <dbReference type="PROSITE" id="PS51733"/>
    </source>
</evidence>
<dbReference type="EC" id="6.3.4.15" evidence="2"/>
<dbReference type="InterPro" id="IPR045864">
    <property type="entry name" value="aa-tRNA-synth_II/BPL/LPL"/>
</dbReference>
<dbReference type="GO" id="GO:0003677">
    <property type="term" value="F:DNA binding"/>
    <property type="evidence" value="ECO:0007669"/>
    <property type="project" value="UniProtKB-UniRule"/>
</dbReference>
<keyword evidence="1 2" id="KW-0436">Ligase</keyword>
<dbReference type="GO" id="GO:0005737">
    <property type="term" value="C:cytoplasm"/>
    <property type="evidence" value="ECO:0007669"/>
    <property type="project" value="TreeGrafter"/>
</dbReference>
<comment type="caution">
    <text evidence="4">The sequence shown here is derived from an EMBL/GenBank/DDBJ whole genome shotgun (WGS) entry which is preliminary data.</text>
</comment>
<organism evidence="4 5">
    <name type="scientific">Candidatus Faecousia excrementigallinarum</name>
    <dbReference type="NCBI Taxonomy" id="2840806"/>
    <lineage>
        <taxon>Bacteria</taxon>
        <taxon>Bacillati</taxon>
        <taxon>Bacillota</taxon>
        <taxon>Clostridia</taxon>
        <taxon>Eubacteriales</taxon>
        <taxon>Oscillospiraceae</taxon>
        <taxon>Faecousia</taxon>
    </lineage>
</organism>
<dbReference type="AlphaFoldDB" id="A0A9D1CN20"/>
<keyword evidence="2" id="KW-0678">Repressor</keyword>
<dbReference type="InterPro" id="IPR036390">
    <property type="entry name" value="WH_DNA-bd_sf"/>
</dbReference>
<reference evidence="4" key="1">
    <citation type="submission" date="2020-10" db="EMBL/GenBank/DDBJ databases">
        <authorList>
            <person name="Gilroy R."/>
        </authorList>
    </citation>
    <scope>NUCLEOTIDE SEQUENCE</scope>
    <source>
        <strain evidence="4">13361</strain>
    </source>
</reference>
<gene>
    <name evidence="2" type="primary">birA</name>
    <name evidence="4" type="ORF">IAB74_05325</name>
</gene>
<dbReference type="GO" id="GO:0005524">
    <property type="term" value="F:ATP binding"/>
    <property type="evidence" value="ECO:0007669"/>
    <property type="project" value="UniProtKB-UniRule"/>
</dbReference>
<keyword evidence="2" id="KW-0067">ATP-binding</keyword>
<dbReference type="GO" id="GO:0009249">
    <property type="term" value="P:protein lipoylation"/>
    <property type="evidence" value="ECO:0007669"/>
    <property type="project" value="UniProtKB-ARBA"/>
</dbReference>
<proteinExistence type="inferred from homology"/>
<dbReference type="PANTHER" id="PTHR12835:SF5">
    <property type="entry name" value="BIOTIN--PROTEIN LIGASE"/>
    <property type="match status" value="1"/>
</dbReference>
<comment type="catalytic activity">
    <reaction evidence="2">
        <text>biotin + L-lysyl-[protein] + ATP = N(6)-biotinyl-L-lysyl-[protein] + AMP + diphosphate + H(+)</text>
        <dbReference type="Rhea" id="RHEA:11756"/>
        <dbReference type="Rhea" id="RHEA-COMP:9752"/>
        <dbReference type="Rhea" id="RHEA-COMP:10505"/>
        <dbReference type="ChEBI" id="CHEBI:15378"/>
        <dbReference type="ChEBI" id="CHEBI:29969"/>
        <dbReference type="ChEBI" id="CHEBI:30616"/>
        <dbReference type="ChEBI" id="CHEBI:33019"/>
        <dbReference type="ChEBI" id="CHEBI:57586"/>
        <dbReference type="ChEBI" id="CHEBI:83144"/>
        <dbReference type="ChEBI" id="CHEBI:456215"/>
        <dbReference type="EC" id="6.3.4.15"/>
    </reaction>
</comment>
<feature type="binding site" evidence="2">
    <location>
        <begin position="90"/>
        <end position="92"/>
    </location>
    <ligand>
        <name>biotin</name>
        <dbReference type="ChEBI" id="CHEBI:57586"/>
    </ligand>
</feature>
<dbReference type="InterPro" id="IPR036388">
    <property type="entry name" value="WH-like_DNA-bd_sf"/>
</dbReference>
<dbReference type="CDD" id="cd16442">
    <property type="entry name" value="BPL"/>
    <property type="match status" value="1"/>
</dbReference>
<dbReference type="InterPro" id="IPR004408">
    <property type="entry name" value="Biotin_CoA_COase_ligase"/>
</dbReference>
<keyword evidence="2" id="KW-0238">DNA-binding</keyword>
<dbReference type="GO" id="GO:0016740">
    <property type="term" value="F:transferase activity"/>
    <property type="evidence" value="ECO:0007669"/>
    <property type="project" value="UniProtKB-ARBA"/>
</dbReference>
<name>A0A9D1CN20_9FIRM</name>
<feature type="DNA-binding region" description="H-T-H motif" evidence="2">
    <location>
        <begin position="21"/>
        <end position="40"/>
    </location>
</feature>
<feature type="binding site" evidence="2">
    <location>
        <position position="114"/>
    </location>
    <ligand>
        <name>biotin</name>
        <dbReference type="ChEBI" id="CHEBI:57586"/>
    </ligand>
</feature>
<keyword evidence="2" id="KW-0804">Transcription</keyword>
<accession>A0A9D1CN20</accession>
<dbReference type="HAMAP" id="MF_00978">
    <property type="entry name" value="Bifunct_BirA"/>
    <property type="match status" value="1"/>
</dbReference>
<dbReference type="Pfam" id="PF03099">
    <property type="entry name" value="BPL_LplA_LipB"/>
    <property type="match status" value="1"/>
</dbReference>
<dbReference type="InterPro" id="IPR013196">
    <property type="entry name" value="HTH_11"/>
</dbReference>
<keyword evidence="2" id="KW-0092">Biotin</keyword>
<comment type="function">
    <text evidence="2">Acts both as a biotin--[acetyl-CoA-carboxylase] ligase and a repressor.</text>
</comment>
<dbReference type="Proteomes" id="UP000886796">
    <property type="component" value="Unassembled WGS sequence"/>
</dbReference>
<keyword evidence="2" id="KW-0805">Transcription regulation</keyword>
<dbReference type="Pfam" id="PF08279">
    <property type="entry name" value="HTH_11"/>
    <property type="match status" value="1"/>
</dbReference>
<dbReference type="InterPro" id="IPR030855">
    <property type="entry name" value="Bifunct_BirA"/>
</dbReference>
<dbReference type="InterPro" id="IPR004143">
    <property type="entry name" value="BPL_LPL_catalytic"/>
</dbReference>
<feature type="domain" description="BPL/LPL catalytic" evidence="3">
    <location>
        <begin position="66"/>
        <end position="261"/>
    </location>
</feature>
<reference evidence="4" key="2">
    <citation type="journal article" date="2021" name="PeerJ">
        <title>Extensive microbial diversity within the chicken gut microbiome revealed by metagenomics and culture.</title>
        <authorList>
            <person name="Gilroy R."/>
            <person name="Ravi A."/>
            <person name="Getino M."/>
            <person name="Pursley I."/>
            <person name="Horton D.L."/>
            <person name="Alikhan N.F."/>
            <person name="Baker D."/>
            <person name="Gharbi K."/>
            <person name="Hall N."/>
            <person name="Watson M."/>
            <person name="Adriaenssens E.M."/>
            <person name="Foster-Nyarko E."/>
            <person name="Jarju S."/>
            <person name="Secka A."/>
            <person name="Antonio M."/>
            <person name="Oren A."/>
            <person name="Chaudhuri R.R."/>
            <person name="La Ragione R."/>
            <person name="Hildebrand F."/>
            <person name="Pallen M.J."/>
        </authorList>
    </citation>
    <scope>NUCLEOTIDE SEQUENCE</scope>
    <source>
        <strain evidence="4">13361</strain>
    </source>
</reference>
<evidence type="ECO:0000256" key="2">
    <source>
        <dbReference type="HAMAP-Rule" id="MF_00978"/>
    </source>
</evidence>
<protein>
    <recommendedName>
        <fullName evidence="2">Bifunctional ligase/repressor BirA</fullName>
    </recommendedName>
    <alternativeName>
        <fullName evidence="2">Biotin--[acetyl-CoA-carboxylase] ligase</fullName>
        <ecNumber evidence="2">6.3.4.15</ecNumber>
    </alternativeName>
    <alternativeName>
        <fullName evidence="2">Biotin--protein ligase</fullName>
    </alternativeName>
    <alternativeName>
        <fullName evidence="2">Biotin-[acetyl-CoA carboxylase] synthetase</fullName>
    </alternativeName>
</protein>
<dbReference type="SUPFAM" id="SSF55681">
    <property type="entry name" value="Class II aaRS and biotin synthetases"/>
    <property type="match status" value="1"/>
</dbReference>
<evidence type="ECO:0000313" key="5">
    <source>
        <dbReference type="Proteomes" id="UP000886796"/>
    </source>
</evidence>
<evidence type="ECO:0000313" key="4">
    <source>
        <dbReference type="EMBL" id="HIQ67909.1"/>
    </source>
</evidence>
<dbReference type="Gene3D" id="3.30.930.10">
    <property type="entry name" value="Bira Bifunctional Protein, Domain 2"/>
    <property type="match status" value="1"/>
</dbReference>
<dbReference type="GO" id="GO:0004077">
    <property type="term" value="F:biotin--[biotin carboxyl-carrier protein] ligase activity"/>
    <property type="evidence" value="ECO:0007669"/>
    <property type="project" value="UniProtKB-UniRule"/>
</dbReference>
<dbReference type="EMBL" id="DVFK01000076">
    <property type="protein sequence ID" value="HIQ67909.1"/>
    <property type="molecule type" value="Genomic_DNA"/>
</dbReference>
<dbReference type="PANTHER" id="PTHR12835">
    <property type="entry name" value="BIOTIN PROTEIN LIGASE"/>
    <property type="match status" value="1"/>
</dbReference>
<sequence>MTLREKILALFESSKGQYFSGEEIGKALNVSRAGVWKAVKALQQEGYPIDAVPNKGYCLSRDTDILSCQGVQKYLRHDVLRVQVQDKVNSTNQAVKALAQEKAPEGTAVIANCQEAGKGRYGRSFYSPHGSGIYLSLLLRPRDWSPESSLGLTTMAAVAVCRAIEAVSGEHPQVKWVNDIYLHGKKVCGILTEGAFSMENGMLEYGIVGIGVNVYAPAEGFPPELESIAGPVFSETFPDGKNRLAAEILNQLMDCYQNPDPLGHLQPYRDYSLVLGKAVEVISSTGREPATALAIDEHFRLVVRYSDGREAALSQGEVSVLPAKE</sequence>
<feature type="binding site" evidence="2">
    <location>
        <position position="186"/>
    </location>
    <ligand>
        <name>biotin</name>
        <dbReference type="ChEBI" id="CHEBI:57586"/>
    </ligand>
</feature>
<comment type="caution">
    <text evidence="2">Lacks conserved residue(s) required for the propagation of feature annotation.</text>
</comment>
<keyword evidence="2" id="KW-0547">Nucleotide-binding</keyword>
<dbReference type="SUPFAM" id="SSF46785">
    <property type="entry name" value="Winged helix' DNA-binding domain"/>
    <property type="match status" value="1"/>
</dbReference>
<dbReference type="NCBIfam" id="TIGR00121">
    <property type="entry name" value="birA_ligase"/>
    <property type="match status" value="1"/>
</dbReference>
<dbReference type="PROSITE" id="PS51733">
    <property type="entry name" value="BPL_LPL_CATALYTIC"/>
    <property type="match status" value="1"/>
</dbReference>
<evidence type="ECO:0000256" key="1">
    <source>
        <dbReference type="ARBA" id="ARBA00022598"/>
    </source>
</evidence>
<dbReference type="Gene3D" id="2.30.30.100">
    <property type="match status" value="1"/>
</dbReference>
<dbReference type="Gene3D" id="1.10.10.10">
    <property type="entry name" value="Winged helix-like DNA-binding domain superfamily/Winged helix DNA-binding domain"/>
    <property type="match status" value="1"/>
</dbReference>
<comment type="similarity">
    <text evidence="2">Belongs to the biotin--protein ligase family.</text>
</comment>
<dbReference type="GO" id="GO:0006355">
    <property type="term" value="P:regulation of DNA-templated transcription"/>
    <property type="evidence" value="ECO:0007669"/>
    <property type="project" value="UniProtKB-UniRule"/>
</dbReference>